<organism evidence="2 3">
    <name type="scientific">Roseivivax lentus</name>
    <dbReference type="NCBI Taxonomy" id="633194"/>
    <lineage>
        <taxon>Bacteria</taxon>
        <taxon>Pseudomonadati</taxon>
        <taxon>Pseudomonadota</taxon>
        <taxon>Alphaproteobacteria</taxon>
        <taxon>Rhodobacterales</taxon>
        <taxon>Roseobacteraceae</taxon>
        <taxon>Roseivivax</taxon>
    </lineage>
</organism>
<gene>
    <name evidence="2" type="ORF">SAMN05421759_11384</name>
</gene>
<sequence>MNRSQTQAQHAVVSIVVVSYNTKDMTLECIRSILTETKCGFELIVYDNASSDGSAQAIADEFPETKLIASEVNHGFAKANNIAAGQVSGKYLLLLNPDTVVLNGAIDKLVSFAGSRPEARIWGGRTLYGDQSLNPTNCWGRMTLWSVTCQAFGLTSLFRDSALFNPEGYGGWPRDTERAVDIVSGCLFLIERDLWNQLGGFDPAFTMYGEEADLCLRARAIGAHPRITPDAEIVHYVGASTKVRANKLIMLLKAKVTLIHRYFPEWQRAPGVLLLTCWPLSRMVGARILWAMFRKPKWKATQLAWTDVWKARSEWRGGYSQVQ</sequence>
<dbReference type="CDD" id="cd04186">
    <property type="entry name" value="GT_2_like_c"/>
    <property type="match status" value="1"/>
</dbReference>
<dbReference type="Proteomes" id="UP000186684">
    <property type="component" value="Unassembled WGS sequence"/>
</dbReference>
<feature type="domain" description="Glycosyltransferase 2-like" evidence="1">
    <location>
        <begin position="14"/>
        <end position="136"/>
    </location>
</feature>
<evidence type="ECO:0000313" key="2">
    <source>
        <dbReference type="EMBL" id="SIT06891.1"/>
    </source>
</evidence>
<accession>A0A1N7P8J1</accession>
<dbReference type="InterPro" id="IPR001173">
    <property type="entry name" value="Glyco_trans_2-like"/>
</dbReference>
<dbReference type="Gene3D" id="3.90.550.10">
    <property type="entry name" value="Spore Coat Polysaccharide Biosynthesis Protein SpsA, Chain A"/>
    <property type="match status" value="1"/>
</dbReference>
<dbReference type="PANTHER" id="PTHR43179">
    <property type="entry name" value="RHAMNOSYLTRANSFERASE WBBL"/>
    <property type="match status" value="1"/>
</dbReference>
<evidence type="ECO:0000259" key="1">
    <source>
        <dbReference type="Pfam" id="PF00535"/>
    </source>
</evidence>
<dbReference type="Pfam" id="PF00535">
    <property type="entry name" value="Glycos_transf_2"/>
    <property type="match status" value="1"/>
</dbReference>
<dbReference type="SUPFAM" id="SSF53448">
    <property type="entry name" value="Nucleotide-diphospho-sugar transferases"/>
    <property type="match status" value="1"/>
</dbReference>
<proteinExistence type="predicted"/>
<name>A0A1N7P8J1_9RHOB</name>
<dbReference type="STRING" id="633194.SAMN05421759_11384"/>
<dbReference type="OrthoDB" id="9771846at2"/>
<dbReference type="EMBL" id="FTOQ01000013">
    <property type="protein sequence ID" value="SIT06891.1"/>
    <property type="molecule type" value="Genomic_DNA"/>
</dbReference>
<dbReference type="PANTHER" id="PTHR43179:SF7">
    <property type="entry name" value="RHAMNOSYLTRANSFERASE WBBL"/>
    <property type="match status" value="1"/>
</dbReference>
<protein>
    <recommendedName>
        <fullName evidence="1">Glycosyltransferase 2-like domain-containing protein</fullName>
    </recommendedName>
</protein>
<reference evidence="3" key="1">
    <citation type="submission" date="2017-01" db="EMBL/GenBank/DDBJ databases">
        <authorList>
            <person name="Varghese N."/>
            <person name="Submissions S."/>
        </authorList>
    </citation>
    <scope>NUCLEOTIDE SEQUENCE [LARGE SCALE GENOMIC DNA]</scope>
    <source>
        <strain evidence="3">DSM 29430</strain>
    </source>
</reference>
<dbReference type="AlphaFoldDB" id="A0A1N7P8J1"/>
<keyword evidence="3" id="KW-1185">Reference proteome</keyword>
<evidence type="ECO:0000313" key="3">
    <source>
        <dbReference type="Proteomes" id="UP000186684"/>
    </source>
</evidence>
<dbReference type="InterPro" id="IPR029044">
    <property type="entry name" value="Nucleotide-diphossugar_trans"/>
</dbReference>